<sequence>MEELDFQGLLDQFSAEGFERGEQVILGHFGTVQT</sequence>
<comment type="caution">
    <text evidence="1">The sequence shown here is derived from an EMBL/GenBank/DDBJ whole genome shotgun (WGS) entry which is preliminary data.</text>
</comment>
<proteinExistence type="predicted"/>
<protein>
    <submittedName>
        <fullName evidence="1">Uncharacterized protein</fullName>
    </submittedName>
</protein>
<evidence type="ECO:0000313" key="1">
    <source>
        <dbReference type="EMBL" id="KKK56183.1"/>
    </source>
</evidence>
<organism evidence="1">
    <name type="scientific">marine sediment metagenome</name>
    <dbReference type="NCBI Taxonomy" id="412755"/>
    <lineage>
        <taxon>unclassified sequences</taxon>
        <taxon>metagenomes</taxon>
        <taxon>ecological metagenomes</taxon>
    </lineage>
</organism>
<reference evidence="1" key="1">
    <citation type="journal article" date="2015" name="Nature">
        <title>Complex archaea that bridge the gap between prokaryotes and eukaryotes.</title>
        <authorList>
            <person name="Spang A."/>
            <person name="Saw J.H."/>
            <person name="Jorgensen S.L."/>
            <person name="Zaremba-Niedzwiedzka K."/>
            <person name="Martijn J."/>
            <person name="Lind A.E."/>
            <person name="van Eijk R."/>
            <person name="Schleper C."/>
            <person name="Guy L."/>
            <person name="Ettema T.J."/>
        </authorList>
    </citation>
    <scope>NUCLEOTIDE SEQUENCE</scope>
</reference>
<dbReference type="EMBL" id="LAZR01065120">
    <property type="protein sequence ID" value="KKK56183.1"/>
    <property type="molecule type" value="Genomic_DNA"/>
</dbReference>
<name>A0A0F8WHU3_9ZZZZ</name>
<feature type="non-terminal residue" evidence="1">
    <location>
        <position position="34"/>
    </location>
</feature>
<gene>
    <name evidence="1" type="ORF">LCGC14_3067120</name>
</gene>
<accession>A0A0F8WHU3</accession>
<dbReference type="AlphaFoldDB" id="A0A0F8WHU3"/>